<organism evidence="1 2">
    <name type="scientific">Sphaerisporangium siamense</name>
    <dbReference type="NCBI Taxonomy" id="795645"/>
    <lineage>
        <taxon>Bacteria</taxon>
        <taxon>Bacillati</taxon>
        <taxon>Actinomycetota</taxon>
        <taxon>Actinomycetes</taxon>
        <taxon>Streptosporangiales</taxon>
        <taxon>Streptosporangiaceae</taxon>
        <taxon>Sphaerisporangium</taxon>
    </lineage>
</organism>
<dbReference type="RefSeq" id="WP_184879187.1">
    <property type="nucleotide sequence ID" value="NZ_BOOV01000058.1"/>
</dbReference>
<evidence type="ECO:0000313" key="1">
    <source>
        <dbReference type="EMBL" id="MBB4700701.1"/>
    </source>
</evidence>
<dbReference type="AlphaFoldDB" id="A0A7W7D849"/>
<reference evidence="1 2" key="1">
    <citation type="submission" date="2020-08" db="EMBL/GenBank/DDBJ databases">
        <title>Sequencing the genomes of 1000 actinobacteria strains.</title>
        <authorList>
            <person name="Klenk H.-P."/>
        </authorList>
    </citation>
    <scope>NUCLEOTIDE SEQUENCE [LARGE SCALE GENOMIC DNA]</scope>
    <source>
        <strain evidence="1 2">DSM 45784</strain>
    </source>
</reference>
<evidence type="ECO:0000313" key="2">
    <source>
        <dbReference type="Proteomes" id="UP000542210"/>
    </source>
</evidence>
<name>A0A7W7D849_9ACTN</name>
<accession>A0A7W7D849</accession>
<protein>
    <submittedName>
        <fullName evidence="1">Uncharacterized protein</fullName>
    </submittedName>
</protein>
<sequence>MPAPDVAALLTELERSDPDLADDARVAVEWLTGGDPLETLTQLSVCEFLWYTLPLEVTGDRGAIARSLGRLLDLGGMDRYAALCVSPTTAQILRAYAREGDDAGTAAYQRALNATGVLPPDVAELRWSSLMGPEELGAHLACSAALELAIVCGRLDPSSGTGKADAEALTRRWLTEPRAELGGDNWLNRVHGERLNRWVLGRGAARRELAQPFEVRLHAPIPAPDGPHLQALRWLLEAARRPGGVLLAPGDGLARPLAAEAAERFGWEPAGAGAEDGLTALGTLLRIAEHEMRAVRRDGGSLVITSAGRRLLTDPAALWQAATAALLTPVSGQRDMEVSVREVGLMLLSEGTALPCGELAERVAEVVVGEGWRTATPDEVARPLVELRRRLEAFHMCVTARQPSAHVTSPQDPAECAGRPPAALTPAGRAAALTALRAQALRPRQYVSLSRGTPA</sequence>
<gene>
    <name evidence="1" type="ORF">BJ982_002245</name>
</gene>
<dbReference type="Proteomes" id="UP000542210">
    <property type="component" value="Unassembled WGS sequence"/>
</dbReference>
<keyword evidence="2" id="KW-1185">Reference proteome</keyword>
<proteinExistence type="predicted"/>
<dbReference type="EMBL" id="JACHND010000001">
    <property type="protein sequence ID" value="MBB4700701.1"/>
    <property type="molecule type" value="Genomic_DNA"/>
</dbReference>
<comment type="caution">
    <text evidence="1">The sequence shown here is derived from an EMBL/GenBank/DDBJ whole genome shotgun (WGS) entry which is preliminary data.</text>
</comment>